<feature type="transmembrane region" description="Helical" evidence="11">
    <location>
        <begin position="338"/>
        <end position="360"/>
    </location>
</feature>
<keyword evidence="5 11" id="KW-0812">Transmembrane</keyword>
<feature type="domain" description="Neurotransmitter-gated ion-channel ligand-binding" evidence="13">
    <location>
        <begin position="66"/>
        <end position="242"/>
    </location>
</feature>
<evidence type="ECO:0000256" key="8">
    <source>
        <dbReference type="ARBA" id="ARBA00023065"/>
    </source>
</evidence>
<evidence type="ECO:0000256" key="10">
    <source>
        <dbReference type="ARBA" id="ARBA00023303"/>
    </source>
</evidence>
<dbReference type="InterPro" id="IPR006029">
    <property type="entry name" value="Neurotrans-gated_channel_TM"/>
</dbReference>
<dbReference type="FunFam" id="2.70.170.10:FF:000065">
    <property type="entry name" value="Glutamate-gated chloride channel, putative"/>
    <property type="match status" value="1"/>
</dbReference>
<dbReference type="CDD" id="cd19049">
    <property type="entry name" value="LGIC_TM_anion"/>
    <property type="match status" value="1"/>
</dbReference>
<accession>A0A061QLN6</accession>
<gene>
    <name evidence="15" type="primary">CSH_0383</name>
</gene>
<dbReference type="InterPro" id="IPR006028">
    <property type="entry name" value="GABAA/Glycine_rcpt"/>
</dbReference>
<evidence type="ECO:0000259" key="13">
    <source>
        <dbReference type="Pfam" id="PF02931"/>
    </source>
</evidence>
<dbReference type="GO" id="GO:0005254">
    <property type="term" value="F:chloride channel activity"/>
    <property type="evidence" value="ECO:0007669"/>
    <property type="project" value="UniProtKB-ARBA"/>
</dbReference>
<feature type="transmembrane region" description="Helical" evidence="11">
    <location>
        <begin position="280"/>
        <end position="298"/>
    </location>
</feature>
<dbReference type="GO" id="GO:0004888">
    <property type="term" value="F:transmembrane signaling receptor activity"/>
    <property type="evidence" value="ECO:0007669"/>
    <property type="project" value="InterPro"/>
</dbReference>
<keyword evidence="4" id="KW-1003">Cell membrane</keyword>
<keyword evidence="8 11" id="KW-0406">Ion transport</keyword>
<keyword evidence="3 11" id="KW-0813">Transport</keyword>
<organism evidence="15">
    <name type="scientific">Cupiennius salei</name>
    <name type="common">American wandering spider</name>
    <dbReference type="NCBI Taxonomy" id="6928"/>
    <lineage>
        <taxon>Eukaryota</taxon>
        <taxon>Metazoa</taxon>
        <taxon>Ecdysozoa</taxon>
        <taxon>Arthropoda</taxon>
        <taxon>Chelicerata</taxon>
        <taxon>Arachnida</taxon>
        <taxon>Araneae</taxon>
        <taxon>Araneomorphae</taxon>
        <taxon>Entelegynae</taxon>
        <taxon>Lycosoidea</taxon>
        <taxon>Ctenidae</taxon>
        <taxon>Cupiennius</taxon>
    </lineage>
</organism>
<dbReference type="InterPro" id="IPR018000">
    <property type="entry name" value="Neurotransmitter_ion_chnl_CS"/>
</dbReference>
<dbReference type="Pfam" id="PF02931">
    <property type="entry name" value="Neur_chan_LBD"/>
    <property type="match status" value="1"/>
</dbReference>
<dbReference type="AlphaFoldDB" id="A0A061QLN6"/>
<evidence type="ECO:0000256" key="3">
    <source>
        <dbReference type="ARBA" id="ARBA00022448"/>
    </source>
</evidence>
<dbReference type="GO" id="GO:0099095">
    <property type="term" value="F:ligand-gated monoatomic anion channel activity"/>
    <property type="evidence" value="ECO:0007669"/>
    <property type="project" value="UniProtKB-ARBA"/>
</dbReference>
<feature type="domain" description="Neurotransmitter-gated ion-channel transmembrane" evidence="14">
    <location>
        <begin position="279"/>
        <end position="397"/>
    </location>
</feature>
<evidence type="ECO:0000256" key="2">
    <source>
        <dbReference type="ARBA" id="ARBA00004236"/>
    </source>
</evidence>
<dbReference type="Gene3D" id="2.70.170.10">
    <property type="entry name" value="Neurotransmitter-gated ion-channel ligand-binding domain"/>
    <property type="match status" value="1"/>
</dbReference>
<protein>
    <submittedName>
        <fullName evidence="15">Putative Cys-loop channel protein</fullName>
    </submittedName>
</protein>
<dbReference type="GO" id="GO:0005886">
    <property type="term" value="C:plasma membrane"/>
    <property type="evidence" value="ECO:0007669"/>
    <property type="project" value="UniProtKB-SubCell"/>
</dbReference>
<keyword evidence="10 11" id="KW-0407">Ion channel</keyword>
<dbReference type="SUPFAM" id="SSF63712">
    <property type="entry name" value="Nicotinic receptor ligand binding domain-like"/>
    <property type="match status" value="1"/>
</dbReference>
<feature type="signal peptide" evidence="11">
    <location>
        <begin position="1"/>
        <end position="24"/>
    </location>
</feature>
<dbReference type="NCBIfam" id="TIGR00860">
    <property type="entry name" value="LIC"/>
    <property type="match status" value="1"/>
</dbReference>
<evidence type="ECO:0000256" key="6">
    <source>
        <dbReference type="ARBA" id="ARBA00022729"/>
    </source>
</evidence>
<dbReference type="InterPro" id="IPR036719">
    <property type="entry name" value="Neuro-gated_channel_TM_sf"/>
</dbReference>
<evidence type="ECO:0000256" key="1">
    <source>
        <dbReference type="ARBA" id="ARBA00004141"/>
    </source>
</evidence>
<keyword evidence="6 11" id="KW-0732">Signal</keyword>
<dbReference type="PANTHER" id="PTHR18945">
    <property type="entry name" value="NEUROTRANSMITTER GATED ION CHANNEL"/>
    <property type="match status" value="1"/>
</dbReference>
<dbReference type="EMBL" id="GBFC01000042">
    <property type="protein sequence ID" value="JAC59296.1"/>
    <property type="molecule type" value="mRNA"/>
</dbReference>
<dbReference type="PROSITE" id="PS00236">
    <property type="entry name" value="NEUROTR_ION_CHANNEL"/>
    <property type="match status" value="1"/>
</dbReference>
<dbReference type="PRINTS" id="PR00253">
    <property type="entry name" value="GABAARECEPTR"/>
</dbReference>
<evidence type="ECO:0000259" key="14">
    <source>
        <dbReference type="Pfam" id="PF02932"/>
    </source>
</evidence>
<dbReference type="SUPFAM" id="SSF90112">
    <property type="entry name" value="Neurotransmitter-gated ion-channel transmembrane pore"/>
    <property type="match status" value="1"/>
</dbReference>
<evidence type="ECO:0000313" key="15">
    <source>
        <dbReference type="EMBL" id="JAC59296.1"/>
    </source>
</evidence>
<evidence type="ECO:0000256" key="4">
    <source>
        <dbReference type="ARBA" id="ARBA00022475"/>
    </source>
</evidence>
<evidence type="ECO:0000256" key="5">
    <source>
        <dbReference type="ARBA" id="ARBA00022692"/>
    </source>
</evidence>
<dbReference type="Gene3D" id="1.20.58.390">
    <property type="entry name" value="Neurotransmitter-gated ion-channel transmembrane domain"/>
    <property type="match status" value="1"/>
</dbReference>
<sequence>MSTNFHKMYILLVLVFMCHQFVYSLDPLSNGSSNTFQGISVSPSEDEIHSTTPASNTDEDNGPLSFLDDMLIKYDKRAWPTYGTGKPTAVSVNMYVNSLGSINAANMEFSMDIYLRQSWVDPRLGLTRFGINNTVTLNGQDIIDDIWKPDLFFRNLKTAKFHMVTVPNKLIKLSPDGTVLFSMRLTLRLSCHMTFRHYPLDTQRCWVVLGTYAQTMDQVVISWQKDHPITIEQEMELPEFDMIAQPPGSFKREIDTGAFSFLNVSFLFVRQNGYHLVQTYLPTFLIVMISWVSFWLHVDATPARVTLGVTTLLTLTTVASGIRTQLPPVSYVKAIDVWIGACSVMVFGALLEFTLVNYLSRRKVRTSEQKATLKMFSKSRQVLEFYKGDASTDCKNQAENLECTEEEKKANLKRALTVDRICRILFPVIFLVFNIAYWSYYLHVSQYVVI</sequence>
<evidence type="ECO:0000256" key="12">
    <source>
        <dbReference type="SAM" id="MobiDB-lite"/>
    </source>
</evidence>
<dbReference type="InterPro" id="IPR006201">
    <property type="entry name" value="Neur_channel"/>
</dbReference>
<evidence type="ECO:0000256" key="9">
    <source>
        <dbReference type="ARBA" id="ARBA00023136"/>
    </source>
</evidence>
<evidence type="ECO:0000256" key="7">
    <source>
        <dbReference type="ARBA" id="ARBA00022989"/>
    </source>
</evidence>
<feature type="chain" id="PRO_5022265336" evidence="11">
    <location>
        <begin position="25"/>
        <end position="450"/>
    </location>
</feature>
<dbReference type="InterPro" id="IPR036734">
    <property type="entry name" value="Neur_chan_lig-bd_sf"/>
</dbReference>
<reference evidence="15" key="1">
    <citation type="submission" date="2014-05" db="EMBL/GenBank/DDBJ databases">
        <title>Assembled transcriptome sequences from leg hypodermis of the spider Cupiennius salei.</title>
        <authorList>
            <person name="French A.S."/>
            <person name="Li A.W."/>
            <person name="Meisner S."/>
            <person name="Torkkeli P.H."/>
        </authorList>
    </citation>
    <scope>NUCLEOTIDE SEQUENCE</scope>
    <source>
        <tissue evidence="15">Leg</tissue>
    </source>
</reference>
<dbReference type="PRINTS" id="PR00252">
    <property type="entry name" value="NRIONCHANNEL"/>
</dbReference>
<comment type="subcellular location">
    <subcellularLocation>
        <location evidence="2">Cell membrane</location>
    </subcellularLocation>
    <subcellularLocation>
        <location evidence="1">Membrane</location>
        <topology evidence="1">Multi-pass membrane protein</topology>
    </subcellularLocation>
</comment>
<keyword evidence="9 11" id="KW-0472">Membrane</keyword>
<dbReference type="GO" id="GO:0005230">
    <property type="term" value="F:extracellular ligand-gated monoatomic ion channel activity"/>
    <property type="evidence" value="ECO:0007669"/>
    <property type="project" value="InterPro"/>
</dbReference>
<proteinExistence type="evidence at transcript level"/>
<dbReference type="InterPro" id="IPR006202">
    <property type="entry name" value="Neur_chan_lig-bd"/>
</dbReference>
<keyword evidence="7 11" id="KW-1133">Transmembrane helix</keyword>
<comment type="similarity">
    <text evidence="11">Belongs to the ligand-gated ion channel (TC 1.A.9) family.</text>
</comment>
<dbReference type="CDD" id="cd18990">
    <property type="entry name" value="LGIC_ECD_GABAAR"/>
    <property type="match status" value="1"/>
</dbReference>
<evidence type="ECO:0000256" key="11">
    <source>
        <dbReference type="RuleBase" id="RU000687"/>
    </source>
</evidence>
<feature type="transmembrane region" description="Helical" evidence="11">
    <location>
        <begin position="305"/>
        <end position="326"/>
    </location>
</feature>
<dbReference type="Pfam" id="PF02932">
    <property type="entry name" value="Neur_chan_memb"/>
    <property type="match status" value="1"/>
</dbReference>
<feature type="region of interest" description="Disordered" evidence="12">
    <location>
        <begin position="39"/>
        <end position="61"/>
    </location>
</feature>
<name>A0A061QLN6_CUPSA</name>
<feature type="transmembrane region" description="Helical" evidence="11">
    <location>
        <begin position="421"/>
        <end position="440"/>
    </location>
</feature>
<dbReference type="InterPro" id="IPR038050">
    <property type="entry name" value="Neuro_actylchol_rec"/>
</dbReference>